<accession>A0A5C3L9Q8</accession>
<dbReference type="STRING" id="230819.A0A5C3L9Q8"/>
<evidence type="ECO:0008006" key="4">
    <source>
        <dbReference type="Google" id="ProtNLM"/>
    </source>
</evidence>
<gene>
    <name evidence="2" type="ORF">FA15DRAFT_664043</name>
</gene>
<dbReference type="OrthoDB" id="443682at2759"/>
<protein>
    <recommendedName>
        <fullName evidence="4">USP domain-containing protein</fullName>
    </recommendedName>
</protein>
<feature type="compositionally biased region" description="Basic and acidic residues" evidence="1">
    <location>
        <begin position="652"/>
        <end position="661"/>
    </location>
</feature>
<evidence type="ECO:0000256" key="1">
    <source>
        <dbReference type="SAM" id="MobiDB-lite"/>
    </source>
</evidence>
<evidence type="ECO:0000313" key="3">
    <source>
        <dbReference type="Proteomes" id="UP000307440"/>
    </source>
</evidence>
<feature type="region of interest" description="Disordered" evidence="1">
    <location>
        <begin position="591"/>
        <end position="661"/>
    </location>
</feature>
<dbReference type="InterPro" id="IPR038765">
    <property type="entry name" value="Papain-like_cys_pep_sf"/>
</dbReference>
<evidence type="ECO:0000313" key="2">
    <source>
        <dbReference type="EMBL" id="TFK29498.1"/>
    </source>
</evidence>
<dbReference type="Gene3D" id="3.90.70.10">
    <property type="entry name" value="Cysteine proteinases"/>
    <property type="match status" value="1"/>
</dbReference>
<name>A0A5C3L9Q8_COPMA</name>
<sequence length="661" mass="73645">MQLSEADTESISLLCTLTNVDADTAQRVYQKHNGDMNKAAEAIFGGDKGEETWTQRHNTPEPSNYYDPNAVPAVRAPNDSTIDLTGESDSGPTFGPSNRAPDPNWAVVPSNIEVPGAGISHDDQTLNEAIQASLNDVASGEETFPTQDLVRDGGRPVALRPQSPSLACPAIVVQALYFVPQVRAAVGQLRLPEIQPDVPFNHPARAIWNLIELYATMDLGQLAAIVDVEVLPSLEDEERHGDGPPDRAAAVVNSLGRIIEAHLSAQQDDDEEDSIVHLFEFSSVMVELSNRLPRKVSRNHKGSVVALEVPPNGGGDLVSRLTSLLSRFDEGKSTHDVIVEPSEMISFKLVRHPPPDDGQKKPEAIPFQFPKSFFLDQFLFRNLEISVRKQTQQLDLSREIEELKQQRETLTHLNQRDTLRDLKTTIHYYEHIAQSGGDPERQQVLTYTLERLNDILVVVESKVAGINQKIQELEKISDNLFDVPELQQLQYDLRAVLVHTGLPGRKQLYSYIQDADGVWWKTCDYEVTEVPEEIVFNDTAGLHLSAGPFLLLYSKHLSDEELHLPVNWPSIFTEQSELNNERLLQLVPPEQAAKATPRRQPAPPPSPLPPPTPSRSERHFTPPPRTTSMGPRPNPVSHHRGTSRTLDIALQDIHETPRSSY</sequence>
<dbReference type="EMBL" id="ML210149">
    <property type="protein sequence ID" value="TFK29498.1"/>
    <property type="molecule type" value="Genomic_DNA"/>
</dbReference>
<dbReference type="SUPFAM" id="SSF54001">
    <property type="entry name" value="Cysteine proteinases"/>
    <property type="match status" value="1"/>
</dbReference>
<proteinExistence type="predicted"/>
<dbReference type="AlphaFoldDB" id="A0A5C3L9Q8"/>
<reference evidence="2 3" key="1">
    <citation type="journal article" date="2019" name="Nat. Ecol. Evol.">
        <title>Megaphylogeny resolves global patterns of mushroom evolution.</title>
        <authorList>
            <person name="Varga T."/>
            <person name="Krizsan K."/>
            <person name="Foldi C."/>
            <person name="Dima B."/>
            <person name="Sanchez-Garcia M."/>
            <person name="Sanchez-Ramirez S."/>
            <person name="Szollosi G.J."/>
            <person name="Szarkandi J.G."/>
            <person name="Papp V."/>
            <person name="Albert L."/>
            <person name="Andreopoulos W."/>
            <person name="Angelini C."/>
            <person name="Antonin V."/>
            <person name="Barry K.W."/>
            <person name="Bougher N.L."/>
            <person name="Buchanan P."/>
            <person name="Buyck B."/>
            <person name="Bense V."/>
            <person name="Catcheside P."/>
            <person name="Chovatia M."/>
            <person name="Cooper J."/>
            <person name="Damon W."/>
            <person name="Desjardin D."/>
            <person name="Finy P."/>
            <person name="Geml J."/>
            <person name="Haridas S."/>
            <person name="Hughes K."/>
            <person name="Justo A."/>
            <person name="Karasinski D."/>
            <person name="Kautmanova I."/>
            <person name="Kiss B."/>
            <person name="Kocsube S."/>
            <person name="Kotiranta H."/>
            <person name="LaButti K.M."/>
            <person name="Lechner B.E."/>
            <person name="Liimatainen K."/>
            <person name="Lipzen A."/>
            <person name="Lukacs Z."/>
            <person name="Mihaltcheva S."/>
            <person name="Morgado L.N."/>
            <person name="Niskanen T."/>
            <person name="Noordeloos M.E."/>
            <person name="Ohm R.A."/>
            <person name="Ortiz-Santana B."/>
            <person name="Ovrebo C."/>
            <person name="Racz N."/>
            <person name="Riley R."/>
            <person name="Savchenko A."/>
            <person name="Shiryaev A."/>
            <person name="Soop K."/>
            <person name="Spirin V."/>
            <person name="Szebenyi C."/>
            <person name="Tomsovsky M."/>
            <person name="Tulloss R.E."/>
            <person name="Uehling J."/>
            <person name="Grigoriev I.V."/>
            <person name="Vagvolgyi C."/>
            <person name="Papp T."/>
            <person name="Martin F.M."/>
            <person name="Miettinen O."/>
            <person name="Hibbett D.S."/>
            <person name="Nagy L.G."/>
        </authorList>
    </citation>
    <scope>NUCLEOTIDE SEQUENCE [LARGE SCALE GENOMIC DNA]</scope>
    <source>
        <strain evidence="2 3">CBS 121175</strain>
    </source>
</reference>
<feature type="compositionally biased region" description="Pro residues" evidence="1">
    <location>
        <begin position="600"/>
        <end position="613"/>
    </location>
</feature>
<dbReference type="Proteomes" id="UP000307440">
    <property type="component" value="Unassembled WGS sequence"/>
</dbReference>
<keyword evidence="3" id="KW-1185">Reference proteome</keyword>
<organism evidence="2 3">
    <name type="scientific">Coprinopsis marcescibilis</name>
    <name type="common">Agaric fungus</name>
    <name type="synonym">Psathyrella marcescibilis</name>
    <dbReference type="NCBI Taxonomy" id="230819"/>
    <lineage>
        <taxon>Eukaryota</taxon>
        <taxon>Fungi</taxon>
        <taxon>Dikarya</taxon>
        <taxon>Basidiomycota</taxon>
        <taxon>Agaricomycotina</taxon>
        <taxon>Agaricomycetes</taxon>
        <taxon>Agaricomycetidae</taxon>
        <taxon>Agaricales</taxon>
        <taxon>Agaricineae</taxon>
        <taxon>Psathyrellaceae</taxon>
        <taxon>Coprinopsis</taxon>
    </lineage>
</organism>